<accession>A0A7Y9ZBJ1</accession>
<organism evidence="2 3">
    <name type="scientific">Demequina lutea</name>
    <dbReference type="NCBI Taxonomy" id="431489"/>
    <lineage>
        <taxon>Bacteria</taxon>
        <taxon>Bacillati</taxon>
        <taxon>Actinomycetota</taxon>
        <taxon>Actinomycetes</taxon>
        <taxon>Micrococcales</taxon>
        <taxon>Demequinaceae</taxon>
        <taxon>Demequina</taxon>
    </lineage>
</organism>
<gene>
    <name evidence="2" type="ORF">BKA03_002260</name>
</gene>
<dbReference type="AlphaFoldDB" id="A0A7Y9ZBJ1"/>
<evidence type="ECO:0000256" key="1">
    <source>
        <dbReference type="SAM" id="MobiDB-lite"/>
    </source>
</evidence>
<dbReference type="RefSeq" id="WP_083971062.1">
    <property type="nucleotide sequence ID" value="NZ_BBRC01000002.1"/>
</dbReference>
<name>A0A7Y9ZBJ1_9MICO</name>
<reference evidence="2 3" key="1">
    <citation type="submission" date="2020-07" db="EMBL/GenBank/DDBJ databases">
        <title>Sequencing the genomes of 1000 actinobacteria strains.</title>
        <authorList>
            <person name="Klenk H.-P."/>
        </authorList>
    </citation>
    <scope>NUCLEOTIDE SEQUENCE [LARGE SCALE GENOMIC DNA]</scope>
    <source>
        <strain evidence="2 3">DSM 19970</strain>
    </source>
</reference>
<proteinExistence type="predicted"/>
<protein>
    <recommendedName>
        <fullName evidence="4">ATP/GTP-binding protein</fullName>
    </recommendedName>
</protein>
<evidence type="ECO:0000313" key="3">
    <source>
        <dbReference type="Proteomes" id="UP000547973"/>
    </source>
</evidence>
<dbReference type="OrthoDB" id="3381577at2"/>
<keyword evidence="3" id="KW-1185">Reference proteome</keyword>
<dbReference type="EMBL" id="JACBZO010000001">
    <property type="protein sequence ID" value="NYI42141.1"/>
    <property type="molecule type" value="Genomic_DNA"/>
</dbReference>
<evidence type="ECO:0008006" key="4">
    <source>
        <dbReference type="Google" id="ProtNLM"/>
    </source>
</evidence>
<feature type="region of interest" description="Disordered" evidence="1">
    <location>
        <begin position="1"/>
        <end position="41"/>
    </location>
</feature>
<dbReference type="Proteomes" id="UP000547973">
    <property type="component" value="Unassembled WGS sequence"/>
</dbReference>
<sequence>MPSKRRSTKRPYGQPHQELDLDRVQGSFGARRETGPGGEEYLVAVPRPSEKVYTCPACGRDIPGSLQHVVAWAADGIFGAEVASDERRHWHRNCWETFGRQRG</sequence>
<comment type="caution">
    <text evidence="2">The sequence shown here is derived from an EMBL/GenBank/DDBJ whole genome shotgun (WGS) entry which is preliminary data.</text>
</comment>
<evidence type="ECO:0000313" key="2">
    <source>
        <dbReference type="EMBL" id="NYI42141.1"/>
    </source>
</evidence>